<keyword evidence="5 9" id="KW-0520">NAD</keyword>
<dbReference type="RefSeq" id="XP_013276078.1">
    <property type="nucleotide sequence ID" value="XM_013420624.1"/>
</dbReference>
<dbReference type="Proteomes" id="UP000053617">
    <property type="component" value="Unassembled WGS sequence"/>
</dbReference>
<feature type="region of interest" description="Disordered" evidence="10">
    <location>
        <begin position="149"/>
        <end position="168"/>
    </location>
</feature>
<organism evidence="12 13">
    <name type="scientific">Rhinocladiella mackenziei CBS 650.93</name>
    <dbReference type="NCBI Taxonomy" id="1442369"/>
    <lineage>
        <taxon>Eukaryota</taxon>
        <taxon>Fungi</taxon>
        <taxon>Dikarya</taxon>
        <taxon>Ascomycota</taxon>
        <taxon>Pezizomycotina</taxon>
        <taxon>Eurotiomycetes</taxon>
        <taxon>Chaetothyriomycetidae</taxon>
        <taxon>Chaetothyriales</taxon>
        <taxon>Herpotrichiellaceae</taxon>
        <taxon>Rhinocladiella</taxon>
    </lineage>
</organism>
<feature type="binding site" evidence="8">
    <location>
        <begin position="371"/>
        <end position="375"/>
    </location>
    <ligand>
        <name>substrate</name>
    </ligand>
</feature>
<dbReference type="Pfam" id="PF03720">
    <property type="entry name" value="UDPG_MGDP_dh_C"/>
    <property type="match status" value="1"/>
</dbReference>
<feature type="binding site" evidence="9">
    <location>
        <position position="385"/>
    </location>
    <ligand>
        <name>NAD(+)</name>
        <dbReference type="ChEBI" id="CHEBI:57540"/>
    </ligand>
</feature>
<dbReference type="GO" id="GO:0003979">
    <property type="term" value="F:UDP-glucose 6-dehydrogenase activity"/>
    <property type="evidence" value="ECO:0007669"/>
    <property type="project" value="UniProtKB-EC"/>
</dbReference>
<feature type="active site" description="Nucleophile" evidence="7">
    <location>
        <position position="382"/>
    </location>
</feature>
<dbReference type="Gene3D" id="1.20.5.100">
    <property type="entry name" value="Cytochrome c1, transmembrane anchor, C-terminal"/>
    <property type="match status" value="1"/>
</dbReference>
<dbReference type="GO" id="GO:0006024">
    <property type="term" value="P:glycosaminoglycan biosynthetic process"/>
    <property type="evidence" value="ECO:0007669"/>
    <property type="project" value="TreeGrafter"/>
</dbReference>
<comment type="pathway">
    <text evidence="1">Nucleotide-sugar biosynthesis; UDP-alpha-D-glucuronate biosynthesis; UDP-alpha-D-glucuronate from UDP-alpha-D-glucose: step 1/1.</text>
</comment>
<feature type="binding site" evidence="9">
    <location>
        <position position="238"/>
    </location>
    <ligand>
        <name>NAD(+)</name>
        <dbReference type="ChEBI" id="CHEBI:57540"/>
    </ligand>
</feature>
<dbReference type="FunFam" id="3.40.50.720:FF:000032">
    <property type="entry name" value="UDP-glucose 6-dehydrogenase"/>
    <property type="match status" value="1"/>
</dbReference>
<dbReference type="SUPFAM" id="SSF51735">
    <property type="entry name" value="NAD(P)-binding Rossmann-fold domains"/>
    <property type="match status" value="1"/>
</dbReference>
<dbReference type="InterPro" id="IPR036291">
    <property type="entry name" value="NAD(P)-bd_dom_sf"/>
</dbReference>
<dbReference type="EMBL" id="KN847475">
    <property type="protein sequence ID" value="KIX08942.1"/>
    <property type="molecule type" value="Genomic_DNA"/>
</dbReference>
<evidence type="ECO:0000256" key="9">
    <source>
        <dbReference type="PIRSR" id="PIRSR500134-3"/>
    </source>
</evidence>
<evidence type="ECO:0000256" key="10">
    <source>
        <dbReference type="SAM" id="MobiDB-lite"/>
    </source>
</evidence>
<feature type="binding site" evidence="8">
    <location>
        <position position="326"/>
    </location>
    <ligand>
        <name>substrate</name>
    </ligand>
</feature>
<dbReference type="Pfam" id="PF00984">
    <property type="entry name" value="UDPG_MGDP_dh"/>
    <property type="match status" value="1"/>
</dbReference>
<dbReference type="UniPathway" id="UPA00038">
    <property type="reaction ID" value="UER00491"/>
</dbReference>
<keyword evidence="13" id="KW-1185">Reference proteome</keyword>
<keyword evidence="4" id="KW-0560">Oxidoreductase</keyword>
<dbReference type="PANTHER" id="PTHR11374:SF3">
    <property type="entry name" value="UDP-GLUCOSE 6-DEHYDROGENASE"/>
    <property type="match status" value="1"/>
</dbReference>
<evidence type="ECO:0000256" key="7">
    <source>
        <dbReference type="PIRSR" id="PIRSR500134-1"/>
    </source>
</evidence>
<dbReference type="SUPFAM" id="SSF52413">
    <property type="entry name" value="UDP-glucose/GDP-mannose dehydrogenase C-terminal domain"/>
    <property type="match status" value="1"/>
</dbReference>
<evidence type="ECO:0000256" key="4">
    <source>
        <dbReference type="ARBA" id="ARBA00023002"/>
    </source>
</evidence>
<dbReference type="InterPro" id="IPR028357">
    <property type="entry name" value="UDPglc_DH_bac"/>
</dbReference>
<dbReference type="InterPro" id="IPR017476">
    <property type="entry name" value="UDP-Glc/GDP-Man"/>
</dbReference>
<dbReference type="SUPFAM" id="SSF48179">
    <property type="entry name" value="6-phosphogluconate dehydrogenase C-terminal domain-like"/>
    <property type="match status" value="1"/>
</dbReference>
<dbReference type="STRING" id="1442369.A0A0D2G324"/>
<dbReference type="GeneID" id="25288091"/>
<dbReference type="NCBIfam" id="TIGR03026">
    <property type="entry name" value="NDP-sugDHase"/>
    <property type="match status" value="1"/>
</dbReference>
<proteinExistence type="inferred from homology"/>
<dbReference type="InterPro" id="IPR028356">
    <property type="entry name" value="UDPglc_DH_euk"/>
</dbReference>
<dbReference type="HOGENOM" id="CLU_023810_7_0_1"/>
<comment type="similarity">
    <text evidence="2">Belongs to the UDP-glucose/GDP-mannose dehydrogenase family.</text>
</comment>
<evidence type="ECO:0000259" key="11">
    <source>
        <dbReference type="SMART" id="SM00984"/>
    </source>
</evidence>
<dbReference type="VEuPathDB" id="FungiDB:Z518_00020"/>
<dbReference type="Gene3D" id="3.40.50.720">
    <property type="entry name" value="NAD(P)-binding Rossmann-like Domain"/>
    <property type="match status" value="2"/>
</dbReference>
<dbReference type="GO" id="GO:0051287">
    <property type="term" value="F:NAD binding"/>
    <property type="evidence" value="ECO:0007669"/>
    <property type="project" value="InterPro"/>
</dbReference>
<dbReference type="InterPro" id="IPR001732">
    <property type="entry name" value="UDP-Glc/GDP-Man_DH_N"/>
</dbReference>
<feature type="binding site" evidence="9">
    <location>
        <position position="271"/>
    </location>
    <ligand>
        <name>NAD(+)</name>
        <dbReference type="ChEBI" id="CHEBI:57540"/>
    </ligand>
</feature>
<dbReference type="PANTHER" id="PTHR11374">
    <property type="entry name" value="UDP-GLUCOSE DEHYDROGENASE/UDP-MANNAC DEHYDROGENASE"/>
    <property type="match status" value="1"/>
</dbReference>
<dbReference type="InterPro" id="IPR014026">
    <property type="entry name" value="UDP-Glc/GDP-Man_DH_dimer"/>
</dbReference>
<sequence length="662" mass="71513">MDFVPSLVGTSDGSSCNDSTGLLTPDSSPLFLPAHPKDTVATRLSSILDDPKPRAGRLQVPESRVDTPSVTSESAFGVSESIRVKKICVIGAGYVGGPTAAVIALHNPEIDIEVLDRDQRRIERWNSAHLPIHEPGLNSIVRLTRDGAVNTRRRDQTPASPVAQGEDAVSRRDPNLFFTSDTPASISKADMIFLAVNTPTKTSGVGAGRATNMTALDGAVKDVALFAKPGTIIVEKSTVPCGTAQRIRKTLDVLRPGVPFEVLSNPEFLSEGSAIKNLMEPDRVIIGSSGTPSGRLAADALTSLYASWIAPSQILQINAWSSELSKLVANAMLAQRISSINSISAICESTGASVEEVAKSVGLDARIGPQFLKAGLGFGGSCFRKDIASLTYLAESLGLDEVAHYWGQVNSINEMQRRRFAGKVLKRFNENLVARKIALLGFAFKKNTSDARESPAVDVIRSLLDEQPSEIAIFDPYCVEEDIRREIHSLRSSTAGSVGDTSLVKIYADPYQACSEANAVLVITDCDQFRNSAPRQRNGSSNDQITSMAKLRHAGEAGSDSQPDDSTKLHKSEDEDFLVRFSSYELSAAPACVTDCPDCKSNSQGPISIEPVEWARIVYSMKEPKWIFDGRGIINVTEMEKLGSVRVDTVGRWRPEDGQSCW</sequence>
<evidence type="ECO:0000313" key="13">
    <source>
        <dbReference type="Proteomes" id="UP000053617"/>
    </source>
</evidence>
<feature type="binding site" evidence="8">
    <location>
        <begin position="268"/>
        <end position="271"/>
    </location>
    <ligand>
        <name>substrate</name>
    </ligand>
</feature>
<dbReference type="EC" id="1.1.1.22" evidence="3"/>
<feature type="region of interest" description="Disordered" evidence="10">
    <location>
        <begin position="551"/>
        <end position="570"/>
    </location>
</feature>
<name>A0A0D2G324_9EURO</name>
<dbReference type="GO" id="GO:0006065">
    <property type="term" value="P:UDP-glucuronate biosynthetic process"/>
    <property type="evidence" value="ECO:0007669"/>
    <property type="project" value="UniProtKB-UniPathway"/>
</dbReference>
<evidence type="ECO:0000256" key="3">
    <source>
        <dbReference type="ARBA" id="ARBA00012954"/>
    </source>
</evidence>
<evidence type="ECO:0000256" key="8">
    <source>
        <dbReference type="PIRSR" id="PIRSR500134-2"/>
    </source>
</evidence>
<gene>
    <name evidence="12" type="ORF">Z518_00020</name>
</gene>
<protein>
    <recommendedName>
        <fullName evidence="3">UDP-glucose 6-dehydrogenase</fullName>
        <ecNumber evidence="3">1.1.1.22</ecNumber>
    </recommendedName>
</protein>
<dbReference type="SMART" id="SM00984">
    <property type="entry name" value="UDPG_MGDP_dh_C"/>
    <property type="match status" value="1"/>
</dbReference>
<dbReference type="GO" id="GO:0000271">
    <property type="term" value="P:polysaccharide biosynthetic process"/>
    <property type="evidence" value="ECO:0007669"/>
    <property type="project" value="InterPro"/>
</dbReference>
<dbReference type="InterPro" id="IPR014027">
    <property type="entry name" value="UDP-Glc/GDP-Man_DH_C"/>
</dbReference>
<dbReference type="FunFam" id="1.20.5.100:FF:000001">
    <property type="entry name" value="UDP-glucose 6-dehydrogenase"/>
    <property type="match status" value="1"/>
</dbReference>
<evidence type="ECO:0000256" key="1">
    <source>
        <dbReference type="ARBA" id="ARBA00004701"/>
    </source>
</evidence>
<feature type="domain" description="UDP-glucose/GDP-mannose dehydrogenase C-terminal" evidence="11">
    <location>
        <begin position="438"/>
        <end position="544"/>
    </location>
</feature>
<dbReference type="GO" id="GO:0005634">
    <property type="term" value="C:nucleus"/>
    <property type="evidence" value="ECO:0007669"/>
    <property type="project" value="TreeGrafter"/>
</dbReference>
<dbReference type="Pfam" id="PF03721">
    <property type="entry name" value="UDPG_MGDP_dh_N"/>
    <property type="match status" value="2"/>
</dbReference>
<feature type="binding site" evidence="9">
    <location>
        <position position="121"/>
    </location>
    <ligand>
        <name>NAD(+)</name>
        <dbReference type="ChEBI" id="CHEBI:57540"/>
    </ligand>
</feature>
<dbReference type="AlphaFoldDB" id="A0A0D2G324"/>
<evidence type="ECO:0000313" key="12">
    <source>
        <dbReference type="EMBL" id="KIX08942.1"/>
    </source>
</evidence>
<feature type="compositionally biased region" description="Polar residues" evidence="10">
    <location>
        <begin position="8"/>
        <end position="22"/>
    </location>
</feature>
<dbReference type="PIRSF" id="PIRSF000124">
    <property type="entry name" value="UDPglc_GDPman_dh"/>
    <property type="match status" value="1"/>
</dbReference>
<feature type="binding site" evidence="9">
    <location>
        <position position="116"/>
    </location>
    <ligand>
        <name>NAD(+)</name>
        <dbReference type="ChEBI" id="CHEBI:57540"/>
    </ligand>
</feature>
<dbReference type="OrthoDB" id="5059218at2759"/>
<feature type="binding site" evidence="9">
    <location>
        <position position="198"/>
    </location>
    <ligand>
        <name>NAD(+)</name>
        <dbReference type="ChEBI" id="CHEBI:57540"/>
    </ligand>
</feature>
<feature type="binding site" evidence="8">
    <location>
        <position position="445"/>
    </location>
    <ligand>
        <name>substrate</name>
    </ligand>
</feature>
<dbReference type="InterPro" id="IPR036220">
    <property type="entry name" value="UDP-Glc/GDP-Man_DH_C_sf"/>
</dbReference>
<evidence type="ECO:0000256" key="6">
    <source>
        <dbReference type="ARBA" id="ARBA00047473"/>
    </source>
</evidence>
<evidence type="ECO:0000256" key="2">
    <source>
        <dbReference type="ARBA" id="ARBA00006601"/>
    </source>
</evidence>
<accession>A0A0D2G324</accession>
<reference evidence="12 13" key="1">
    <citation type="submission" date="2015-01" db="EMBL/GenBank/DDBJ databases">
        <title>The Genome Sequence of Rhinocladiella mackenzie CBS 650.93.</title>
        <authorList>
            <consortium name="The Broad Institute Genomics Platform"/>
            <person name="Cuomo C."/>
            <person name="de Hoog S."/>
            <person name="Gorbushina A."/>
            <person name="Stielow B."/>
            <person name="Teixiera M."/>
            <person name="Abouelleil A."/>
            <person name="Chapman S.B."/>
            <person name="Priest M."/>
            <person name="Young S.K."/>
            <person name="Wortman J."/>
            <person name="Nusbaum C."/>
            <person name="Birren B."/>
        </authorList>
    </citation>
    <scope>NUCLEOTIDE SEQUENCE [LARGE SCALE GENOMIC DNA]</scope>
    <source>
        <strain evidence="12 13">CBS 650.93</strain>
    </source>
</reference>
<evidence type="ECO:0000256" key="5">
    <source>
        <dbReference type="ARBA" id="ARBA00023027"/>
    </source>
</evidence>
<comment type="catalytic activity">
    <reaction evidence="6">
        <text>UDP-alpha-D-glucose + 2 NAD(+) + H2O = UDP-alpha-D-glucuronate + 2 NADH + 3 H(+)</text>
        <dbReference type="Rhea" id="RHEA:23596"/>
        <dbReference type="ChEBI" id="CHEBI:15377"/>
        <dbReference type="ChEBI" id="CHEBI:15378"/>
        <dbReference type="ChEBI" id="CHEBI:57540"/>
        <dbReference type="ChEBI" id="CHEBI:57945"/>
        <dbReference type="ChEBI" id="CHEBI:58052"/>
        <dbReference type="ChEBI" id="CHEBI:58885"/>
        <dbReference type="EC" id="1.1.1.22"/>
    </reaction>
</comment>
<dbReference type="InterPro" id="IPR008927">
    <property type="entry name" value="6-PGluconate_DH-like_C_sf"/>
</dbReference>
<feature type="region of interest" description="Disordered" evidence="10">
    <location>
        <begin position="1"/>
        <end position="22"/>
    </location>
</feature>
<feature type="binding site" evidence="8">
    <location>
        <position position="379"/>
    </location>
    <ligand>
        <name>substrate</name>
    </ligand>
</feature>
<feature type="binding site" evidence="9">
    <location>
        <position position="452"/>
    </location>
    <ligand>
        <name>NAD(+)</name>
        <dbReference type="ChEBI" id="CHEBI:57540"/>
    </ligand>
</feature>
<dbReference type="PIRSF" id="PIRSF500134">
    <property type="entry name" value="UDPglc_DH_bac"/>
    <property type="match status" value="1"/>
</dbReference>